<gene>
    <name evidence="5" type="ORF">BEMITA_LOCUS7839</name>
</gene>
<evidence type="ECO:0000256" key="4">
    <source>
        <dbReference type="SAM" id="Coils"/>
    </source>
</evidence>
<dbReference type="InterPro" id="IPR043129">
    <property type="entry name" value="ATPase_NBD"/>
</dbReference>
<dbReference type="Pfam" id="PF00022">
    <property type="entry name" value="Actin"/>
    <property type="match status" value="2"/>
</dbReference>
<dbReference type="SMART" id="SM00268">
    <property type="entry name" value="ACTIN"/>
    <property type="match status" value="1"/>
</dbReference>
<evidence type="ECO:0008006" key="7">
    <source>
        <dbReference type="Google" id="ProtNLM"/>
    </source>
</evidence>
<dbReference type="GO" id="GO:0005634">
    <property type="term" value="C:nucleus"/>
    <property type="evidence" value="ECO:0007669"/>
    <property type="project" value="UniProtKB-SubCell"/>
</dbReference>
<evidence type="ECO:0000313" key="6">
    <source>
        <dbReference type="Proteomes" id="UP001152759"/>
    </source>
</evidence>
<dbReference type="CDD" id="cd10211">
    <property type="entry name" value="ASKHA_NBD_Arp5"/>
    <property type="match status" value="1"/>
</dbReference>
<keyword evidence="2" id="KW-0539">Nucleus</keyword>
<dbReference type="FunFam" id="3.30.420.40:FF:000048">
    <property type="entry name" value="ARP5 actin-related protein 5 homolog"/>
    <property type="match status" value="1"/>
</dbReference>
<evidence type="ECO:0000256" key="3">
    <source>
        <dbReference type="RuleBase" id="RU000487"/>
    </source>
</evidence>
<evidence type="ECO:0000256" key="1">
    <source>
        <dbReference type="ARBA" id="ARBA00004123"/>
    </source>
</evidence>
<reference evidence="5" key="1">
    <citation type="submission" date="2021-12" db="EMBL/GenBank/DDBJ databases">
        <authorList>
            <person name="King R."/>
        </authorList>
    </citation>
    <scope>NUCLEOTIDE SEQUENCE</scope>
</reference>
<evidence type="ECO:0000313" key="5">
    <source>
        <dbReference type="EMBL" id="CAH0388963.1"/>
    </source>
</evidence>
<protein>
    <recommendedName>
        <fullName evidence="7">Actin-related protein 5</fullName>
    </recommendedName>
</protein>
<feature type="coiled-coil region" evidence="4">
    <location>
        <begin position="287"/>
        <end position="319"/>
    </location>
</feature>
<dbReference type="Proteomes" id="UP001152759">
    <property type="component" value="Chromosome 4"/>
</dbReference>
<dbReference type="PANTHER" id="PTHR11937">
    <property type="entry name" value="ACTIN"/>
    <property type="match status" value="1"/>
</dbReference>
<dbReference type="InterPro" id="IPR004000">
    <property type="entry name" value="Actin"/>
</dbReference>
<keyword evidence="4" id="KW-0175">Coiled coil</keyword>
<dbReference type="SUPFAM" id="SSF53067">
    <property type="entry name" value="Actin-like ATPase domain"/>
    <property type="match status" value="2"/>
</dbReference>
<dbReference type="EMBL" id="OU963865">
    <property type="protein sequence ID" value="CAH0388963.1"/>
    <property type="molecule type" value="Genomic_DNA"/>
</dbReference>
<organism evidence="5 6">
    <name type="scientific">Bemisia tabaci</name>
    <name type="common">Sweetpotato whitefly</name>
    <name type="synonym">Aleurodes tabaci</name>
    <dbReference type="NCBI Taxonomy" id="7038"/>
    <lineage>
        <taxon>Eukaryota</taxon>
        <taxon>Metazoa</taxon>
        <taxon>Ecdysozoa</taxon>
        <taxon>Arthropoda</taxon>
        <taxon>Hexapoda</taxon>
        <taxon>Insecta</taxon>
        <taxon>Pterygota</taxon>
        <taxon>Neoptera</taxon>
        <taxon>Paraneoptera</taxon>
        <taxon>Hemiptera</taxon>
        <taxon>Sternorrhyncha</taxon>
        <taxon>Aleyrodoidea</taxon>
        <taxon>Aleyrodidae</taxon>
        <taxon>Aleyrodinae</taxon>
        <taxon>Bemisia</taxon>
    </lineage>
</organism>
<comment type="subcellular location">
    <subcellularLocation>
        <location evidence="1">Nucleus</location>
    </subcellularLocation>
</comment>
<keyword evidence="6" id="KW-1185">Reference proteome</keyword>
<name>A0A9P0ABF2_BEMTA</name>
<sequence>MEVFGLKDLKTVPDIFHPYTDLLRTSGTPIVIDNGSYQCRVGWASAQKPNLIFKNVLAKPRKERGKKVTELQVGNDITNMEAVRLQLKSQFDRNVVTHYDVQEQIFDYSFSHLSINTEQSVNHPILLTEAFLNPNYCRQFMSELLFECYQVPAVCYGVDCLFSYQKNNPAAQYGLVVGCGYHCIHIIPIVDFKPDYSRSRRIDIGGFHVVNYLYRLLQLKYPAHFAAITPSRAEELIHEHSRIAIDYKEEVNKWADLDYYNKNVRRIQLPFNITTPALTPEQQLARRKELAKKLVEMNARKREERLAEEEEQLNQLLAIQEMVEFNDAEKNIQEALKSFELKDVNDLIKSINQLRSKIEKTKQKICGANVVTDTIATEEPKLKIMKEMPVPKKDEDMKKWISDLREKRQRILDKRSARKQRKQDMAKRRTAASWERMRIISQLAGNKKDKRDDDFGMRDEDWDVYKVINKDGGDSDSEEEQEKLIELEEVLRQYDPVFSENSNEQELNPEEAHQLHFGTEHIRAPEVLFQPSMIGVSQAGIAETIEYILKQFNEETATNLVSNIFITGGCGNLPGLKDRLRKELMEIRPFQSMFNISEASNLMLDSWFGAKEMALSDDFAKLSISVNEYEEKGMEYFKEHFASNVFVPSPSAIPVEESPQTSQTPVS</sequence>
<dbReference type="FunFam" id="3.30.420.40:FF:000237">
    <property type="entry name" value="Actin-related protein 5"/>
    <property type="match status" value="1"/>
</dbReference>
<evidence type="ECO:0000256" key="2">
    <source>
        <dbReference type="ARBA" id="ARBA00023242"/>
    </source>
</evidence>
<comment type="similarity">
    <text evidence="3">Belongs to the actin family.</text>
</comment>
<proteinExistence type="inferred from homology"/>
<accession>A0A9P0ABF2</accession>
<dbReference type="KEGG" id="btab:109031523"/>
<dbReference type="AlphaFoldDB" id="A0A9P0ABF2"/>
<dbReference type="Gene3D" id="3.30.420.40">
    <property type="match status" value="2"/>
</dbReference>